<dbReference type="PROSITE" id="PS00028">
    <property type="entry name" value="ZINC_FINGER_C2H2_1"/>
    <property type="match status" value="1"/>
</dbReference>
<dbReference type="Gene3D" id="3.30.160.60">
    <property type="entry name" value="Classic Zinc Finger"/>
    <property type="match status" value="1"/>
</dbReference>
<accession>A0A1D2V9B3</accession>
<evidence type="ECO:0000313" key="5">
    <source>
        <dbReference type="Proteomes" id="UP000095038"/>
    </source>
</evidence>
<dbReference type="EMBL" id="KV454494">
    <property type="protein sequence ID" value="ODV58240.1"/>
    <property type="molecule type" value="Genomic_DNA"/>
</dbReference>
<dbReference type="SUPFAM" id="SSF57667">
    <property type="entry name" value="beta-beta-alpha zinc fingers"/>
    <property type="match status" value="1"/>
</dbReference>
<feature type="compositionally biased region" description="Polar residues" evidence="2">
    <location>
        <begin position="1"/>
        <end position="20"/>
    </location>
</feature>
<keyword evidence="1" id="KW-0862">Zinc</keyword>
<reference evidence="5" key="1">
    <citation type="submission" date="2016-05" db="EMBL/GenBank/DDBJ databases">
        <title>Comparative genomics of biotechnologically important yeasts.</title>
        <authorList>
            <consortium name="DOE Joint Genome Institute"/>
            <person name="Riley R."/>
            <person name="Haridas S."/>
            <person name="Wolfe K.H."/>
            <person name="Lopes M.R."/>
            <person name="Hittinger C.T."/>
            <person name="Goker M."/>
            <person name="Salamov A."/>
            <person name="Wisecaver J."/>
            <person name="Long T.M."/>
            <person name="Aerts A.L."/>
            <person name="Barry K."/>
            <person name="Choi C."/>
            <person name="Clum A."/>
            <person name="Coughlan A.Y."/>
            <person name="Deshpande S."/>
            <person name="Douglass A.P."/>
            <person name="Hanson S.J."/>
            <person name="Klenk H.-P."/>
            <person name="Labutti K."/>
            <person name="Lapidus A."/>
            <person name="Lindquist E."/>
            <person name="Lipzen A."/>
            <person name="Meier-Kolthoff J.P."/>
            <person name="Ohm R.A."/>
            <person name="Otillar R.P."/>
            <person name="Pangilinan J."/>
            <person name="Peng Y."/>
            <person name="Rokas A."/>
            <person name="Rosa C.A."/>
            <person name="Scheuner C."/>
            <person name="Sibirny A.A."/>
            <person name="Slot J.C."/>
            <person name="Stielow J.B."/>
            <person name="Sun H."/>
            <person name="Kurtzman C.P."/>
            <person name="Blackwell M."/>
            <person name="Grigoriev I.V."/>
            <person name="Jeffries T.W."/>
        </authorList>
    </citation>
    <scope>NUCLEOTIDE SEQUENCE [LARGE SCALE GENOMIC DNA]</scope>
    <source>
        <strain evidence="5">DSM 1968</strain>
    </source>
</reference>
<dbReference type="Pfam" id="PF12874">
    <property type="entry name" value="zf-met"/>
    <property type="match status" value="1"/>
</dbReference>
<feature type="region of interest" description="Disordered" evidence="2">
    <location>
        <begin position="66"/>
        <end position="104"/>
    </location>
</feature>
<protein>
    <recommendedName>
        <fullName evidence="3">C2H2-type domain-containing protein</fullName>
    </recommendedName>
</protein>
<dbReference type="RefSeq" id="XP_020044547.1">
    <property type="nucleotide sequence ID" value="XM_020194150.1"/>
</dbReference>
<keyword evidence="1" id="KW-0863">Zinc-finger</keyword>
<evidence type="ECO:0000256" key="2">
    <source>
        <dbReference type="SAM" id="MobiDB-lite"/>
    </source>
</evidence>
<dbReference type="PROSITE" id="PS50157">
    <property type="entry name" value="ZINC_FINGER_C2H2_2"/>
    <property type="match status" value="1"/>
</dbReference>
<feature type="domain" description="C2H2-type" evidence="3">
    <location>
        <begin position="276"/>
        <end position="300"/>
    </location>
</feature>
<keyword evidence="1" id="KW-0479">Metal-binding</keyword>
<evidence type="ECO:0000256" key="1">
    <source>
        <dbReference type="PROSITE-ProRule" id="PRU00042"/>
    </source>
</evidence>
<dbReference type="SMART" id="SM00355">
    <property type="entry name" value="ZnF_C2H2"/>
    <property type="match status" value="3"/>
</dbReference>
<dbReference type="InParanoid" id="A0A1D2V9B3"/>
<dbReference type="GeneID" id="30967786"/>
<name>A0A1D2V9B3_9ASCO</name>
<dbReference type="STRING" id="1344418.A0A1D2V9B3"/>
<feature type="region of interest" description="Disordered" evidence="2">
    <location>
        <begin position="1"/>
        <end position="28"/>
    </location>
</feature>
<feature type="region of interest" description="Disordered" evidence="2">
    <location>
        <begin position="136"/>
        <end position="177"/>
    </location>
</feature>
<dbReference type="GO" id="GO:0008270">
    <property type="term" value="F:zinc ion binding"/>
    <property type="evidence" value="ECO:0007669"/>
    <property type="project" value="UniProtKB-KW"/>
</dbReference>
<feature type="compositionally biased region" description="Polar residues" evidence="2">
    <location>
        <begin position="136"/>
        <end position="165"/>
    </location>
</feature>
<dbReference type="Proteomes" id="UP000095038">
    <property type="component" value="Unassembled WGS sequence"/>
</dbReference>
<proteinExistence type="predicted"/>
<keyword evidence="5" id="KW-1185">Reference proteome</keyword>
<evidence type="ECO:0000313" key="4">
    <source>
        <dbReference type="EMBL" id="ODV58240.1"/>
    </source>
</evidence>
<dbReference type="OrthoDB" id="6910977at2759"/>
<dbReference type="InterPro" id="IPR013087">
    <property type="entry name" value="Znf_C2H2_type"/>
</dbReference>
<organism evidence="4 5">
    <name type="scientific">Ascoidea rubescens DSM 1968</name>
    <dbReference type="NCBI Taxonomy" id="1344418"/>
    <lineage>
        <taxon>Eukaryota</taxon>
        <taxon>Fungi</taxon>
        <taxon>Dikarya</taxon>
        <taxon>Ascomycota</taxon>
        <taxon>Saccharomycotina</taxon>
        <taxon>Saccharomycetes</taxon>
        <taxon>Ascoideaceae</taxon>
        <taxon>Ascoidea</taxon>
    </lineage>
</organism>
<sequence>MSFNTNHYPYSYESSGSQMKLGSPIPRSMSQSFQNLQTINNSTAQFQYQHQNQQVQPQFFHHHSHNVHTHSQSQSFSSSQSQQTQQQQQQQPHQFQKPQPVQLQYHQNQQPHLQMQQLPNHTNLQLQKLANPSQLQLPSLHNPTQFNYHQRSQSVQNLPSLTIPLNSPPPTLASNGYSKPHHEPQVVGYSIYEALNNDRNMISDKITKPKKGGCVCAYCDKKTKTFLELAIHNDYEHKNVFRYLCTYDDCPYKYFGFKDKQGLDKHIKNFHNSPLFWCTCCNRSFKRKDLLKRHYSGRKHEELYDSVILKKSSIGYILN</sequence>
<feature type="compositionally biased region" description="Low complexity" evidence="2">
    <location>
        <begin position="69"/>
        <end position="104"/>
    </location>
</feature>
<gene>
    <name evidence="4" type="ORF">ASCRUDRAFT_78140</name>
</gene>
<dbReference type="AlphaFoldDB" id="A0A1D2V9B3"/>
<dbReference type="InterPro" id="IPR036236">
    <property type="entry name" value="Znf_C2H2_sf"/>
</dbReference>
<evidence type="ECO:0000259" key="3">
    <source>
        <dbReference type="PROSITE" id="PS50157"/>
    </source>
</evidence>